<dbReference type="Proteomes" id="UP000092596">
    <property type="component" value="Chromosome"/>
</dbReference>
<organism evidence="7 8">
    <name type="scientific">Dermabacter vaginalis</name>
    <dbReference type="NCBI Taxonomy" id="1630135"/>
    <lineage>
        <taxon>Bacteria</taxon>
        <taxon>Bacillati</taxon>
        <taxon>Actinomycetota</taxon>
        <taxon>Actinomycetes</taxon>
        <taxon>Micrococcales</taxon>
        <taxon>Dermabacteraceae</taxon>
        <taxon>Dermabacter</taxon>
    </lineage>
</organism>
<evidence type="ECO:0000256" key="1">
    <source>
        <dbReference type="ARBA" id="ARBA00021292"/>
    </source>
</evidence>
<dbReference type="AlphaFoldDB" id="A0A1B0ZHG4"/>
<evidence type="ECO:0000313" key="7">
    <source>
        <dbReference type="EMBL" id="ANP27360.1"/>
    </source>
</evidence>
<feature type="domain" description="Glycosyl transferase family 1" evidence="5">
    <location>
        <begin position="206"/>
        <end position="367"/>
    </location>
</feature>
<evidence type="ECO:0000259" key="6">
    <source>
        <dbReference type="Pfam" id="PF13439"/>
    </source>
</evidence>
<dbReference type="EMBL" id="CP012117">
    <property type="protein sequence ID" value="ANP27360.1"/>
    <property type="molecule type" value="Genomic_DNA"/>
</dbReference>
<dbReference type="PANTHER" id="PTHR45947:SF3">
    <property type="entry name" value="SULFOQUINOVOSYL TRANSFERASE SQD2"/>
    <property type="match status" value="1"/>
</dbReference>
<dbReference type="PANTHER" id="PTHR45947">
    <property type="entry name" value="SULFOQUINOVOSYL TRANSFERASE SQD2"/>
    <property type="match status" value="1"/>
</dbReference>
<sequence length="431" mass="47882">MMHSSDREPLKVLITTDWYEPVVNGVVTSVLTLKKQLEMLGCDVRVLTLAESLRSSSRDGVYRLASLNASMFYDHARISVLPNRKIRREIEEWHPDVIHSQCEFSTFLWARTIAKALGIPIVHTYHTIYEDYTHYYAPTKTMGKKMITAFSKKFCEQVSAVITPTAKVERLLRGYGVTQPIAVIPTGLDLSRFRAAQTSADLERSREIRSELGIAEGTKVLVSVCRLAKEKSVDDVLRHLAKARPSNTVFVLVGDGPSRDELEGLVDHLGIRDMVRFAGFRPPEEVADYYRMADLFVSASLSETQGLTFIEAMACGLPLLCRKDDSLDGVILEGKTGYTYADSTQFAERLADILEDDALRARMAACAARRAATVFSAEAFGRSAKEVYEKVLASVGTGRHRTPLSLKISTRPEGAAKAPRRTTNGEERLAA</sequence>
<accession>A0A1B0ZHG4</accession>
<protein>
    <recommendedName>
        <fullName evidence="1">D-inositol 3-phosphate glycosyltransferase</fullName>
    </recommendedName>
</protein>
<reference evidence="7 8" key="1">
    <citation type="submission" date="2015-06" db="EMBL/GenBank/DDBJ databases">
        <title>Investigation of pathophysiology for high-risk pregnancy and development of treatment modality based on it.</title>
        <authorList>
            <person name="Kim B.-C."/>
            <person name="Lim S."/>
        </authorList>
    </citation>
    <scope>NUCLEOTIDE SEQUENCE [LARGE SCALE GENOMIC DNA]</scope>
    <source>
        <strain evidence="7 8">AD1-86</strain>
    </source>
</reference>
<proteinExistence type="predicted"/>
<keyword evidence="2" id="KW-0328">Glycosyltransferase</keyword>
<feature type="region of interest" description="Disordered" evidence="4">
    <location>
        <begin position="407"/>
        <end position="431"/>
    </location>
</feature>
<dbReference type="InterPro" id="IPR028098">
    <property type="entry name" value="Glyco_trans_4-like_N"/>
</dbReference>
<dbReference type="SUPFAM" id="SSF53756">
    <property type="entry name" value="UDP-Glycosyltransferase/glycogen phosphorylase"/>
    <property type="match status" value="1"/>
</dbReference>
<evidence type="ECO:0000256" key="4">
    <source>
        <dbReference type="SAM" id="MobiDB-lite"/>
    </source>
</evidence>
<dbReference type="Pfam" id="PF00534">
    <property type="entry name" value="Glycos_transf_1"/>
    <property type="match status" value="1"/>
</dbReference>
<dbReference type="InterPro" id="IPR001296">
    <property type="entry name" value="Glyco_trans_1"/>
</dbReference>
<evidence type="ECO:0000256" key="3">
    <source>
        <dbReference type="ARBA" id="ARBA00022679"/>
    </source>
</evidence>
<gene>
    <name evidence="7" type="ORF">DAD186_08100</name>
</gene>
<name>A0A1B0ZHG4_9MICO</name>
<evidence type="ECO:0000256" key="2">
    <source>
        <dbReference type="ARBA" id="ARBA00022676"/>
    </source>
</evidence>
<evidence type="ECO:0000259" key="5">
    <source>
        <dbReference type="Pfam" id="PF00534"/>
    </source>
</evidence>
<dbReference type="CDD" id="cd03817">
    <property type="entry name" value="GT4_UGDG-like"/>
    <property type="match status" value="1"/>
</dbReference>
<dbReference type="GO" id="GO:0016757">
    <property type="term" value="F:glycosyltransferase activity"/>
    <property type="evidence" value="ECO:0007669"/>
    <property type="project" value="UniProtKB-KW"/>
</dbReference>
<dbReference type="GO" id="GO:1901137">
    <property type="term" value="P:carbohydrate derivative biosynthetic process"/>
    <property type="evidence" value="ECO:0007669"/>
    <property type="project" value="UniProtKB-ARBA"/>
</dbReference>
<dbReference type="Gene3D" id="3.40.50.2000">
    <property type="entry name" value="Glycogen Phosphorylase B"/>
    <property type="match status" value="2"/>
</dbReference>
<dbReference type="KEGG" id="dva:DAD186_08100"/>
<evidence type="ECO:0000313" key="8">
    <source>
        <dbReference type="Proteomes" id="UP000092596"/>
    </source>
</evidence>
<feature type="domain" description="Glycosyltransferase subfamily 4-like N-terminal" evidence="6">
    <location>
        <begin position="23"/>
        <end position="192"/>
    </location>
</feature>
<dbReference type="Pfam" id="PF13439">
    <property type="entry name" value="Glyco_transf_4"/>
    <property type="match status" value="1"/>
</dbReference>
<dbReference type="InterPro" id="IPR050194">
    <property type="entry name" value="Glycosyltransferase_grp1"/>
</dbReference>
<dbReference type="PATRIC" id="fig|1630135.4.peg.812"/>
<dbReference type="STRING" id="1630135.DAD186_08100"/>
<keyword evidence="3" id="KW-0808">Transferase</keyword>